<dbReference type="PANTHER" id="PTHR34487:SF1">
    <property type="entry name" value="ACYL-ACP THIOESTERASE"/>
    <property type="match status" value="1"/>
</dbReference>
<dbReference type="PANTHER" id="PTHR34487">
    <property type="entry name" value="ACYL-ACP THIOESTERASE"/>
    <property type="match status" value="1"/>
</dbReference>
<organism evidence="2 3">
    <name type="scientific">Mizuhopecten yessoensis</name>
    <name type="common">Japanese scallop</name>
    <name type="synonym">Patinopecten yessoensis</name>
    <dbReference type="NCBI Taxonomy" id="6573"/>
    <lineage>
        <taxon>Eukaryota</taxon>
        <taxon>Metazoa</taxon>
        <taxon>Spiralia</taxon>
        <taxon>Lophotrochozoa</taxon>
        <taxon>Mollusca</taxon>
        <taxon>Bivalvia</taxon>
        <taxon>Autobranchia</taxon>
        <taxon>Pteriomorphia</taxon>
        <taxon>Pectinida</taxon>
        <taxon>Pectinoidea</taxon>
        <taxon>Pectinidae</taxon>
        <taxon>Mizuhopecten</taxon>
    </lineage>
</organism>
<protein>
    <recommendedName>
        <fullName evidence="1">Acyl-ACP thioesterase-like C-terminal domain-containing protein</fullName>
    </recommendedName>
</protein>
<dbReference type="SUPFAM" id="SSF54637">
    <property type="entry name" value="Thioesterase/thiol ester dehydrase-isomerase"/>
    <property type="match status" value="1"/>
</dbReference>
<sequence length="289" mass="33338">MAHYTLTHASPGRCEFDMASPTSAFRDRTGHLSMWSISKIYHDAATIAIDHGFMPSSRDLGKDNIRLFLISEKYVMSPTFRTKFSRAGKLQKYHVTYTVSAVTPGSVSNRRVFSDTDTGSWFLKSEIKLVAVNWETRRSAKFPDSYYESLSKLVDHEHASIMTRKQDTLIPPDTAFKTTFQTRYSDLDFNLHVNVAEYYRFCSDATSEASLSGYYRHFTSDIVKYTIMQTDATFLSECGPREQIVVYTWQDEDNFTKLYFAIYLKKVRIFQSCFIYNSSLTQDKVMSSL</sequence>
<dbReference type="Pfam" id="PF20791">
    <property type="entry name" value="Acyl-ACP_TE_C"/>
    <property type="match status" value="1"/>
</dbReference>
<gene>
    <name evidence="2" type="ORF">KP79_PYT04825</name>
</gene>
<evidence type="ECO:0000259" key="1">
    <source>
        <dbReference type="Pfam" id="PF20791"/>
    </source>
</evidence>
<feature type="domain" description="Acyl-ACP thioesterase-like C-terminal" evidence="1">
    <location>
        <begin position="174"/>
        <end position="214"/>
    </location>
</feature>
<dbReference type="Gene3D" id="3.10.129.10">
    <property type="entry name" value="Hotdog Thioesterase"/>
    <property type="match status" value="1"/>
</dbReference>
<dbReference type="Proteomes" id="UP000242188">
    <property type="component" value="Unassembled WGS sequence"/>
</dbReference>
<comment type="caution">
    <text evidence="2">The sequence shown here is derived from an EMBL/GenBank/DDBJ whole genome shotgun (WGS) entry which is preliminary data.</text>
</comment>
<dbReference type="EMBL" id="NEDP02004195">
    <property type="protein sequence ID" value="OWF46352.1"/>
    <property type="molecule type" value="Genomic_DNA"/>
</dbReference>
<evidence type="ECO:0000313" key="2">
    <source>
        <dbReference type="EMBL" id="OWF46352.1"/>
    </source>
</evidence>
<dbReference type="InterPro" id="IPR029069">
    <property type="entry name" value="HotDog_dom_sf"/>
</dbReference>
<dbReference type="OrthoDB" id="5975054at2759"/>
<name>A0A210QC89_MIZYE</name>
<evidence type="ECO:0000313" key="3">
    <source>
        <dbReference type="Proteomes" id="UP000242188"/>
    </source>
</evidence>
<keyword evidence="3" id="KW-1185">Reference proteome</keyword>
<proteinExistence type="predicted"/>
<dbReference type="InterPro" id="IPR049427">
    <property type="entry name" value="Acyl-ACP_TE_C"/>
</dbReference>
<accession>A0A210QC89</accession>
<dbReference type="AlphaFoldDB" id="A0A210QC89"/>
<reference evidence="2 3" key="1">
    <citation type="journal article" date="2017" name="Nat. Ecol. Evol.">
        <title>Scallop genome provides insights into evolution of bilaterian karyotype and development.</title>
        <authorList>
            <person name="Wang S."/>
            <person name="Zhang J."/>
            <person name="Jiao W."/>
            <person name="Li J."/>
            <person name="Xun X."/>
            <person name="Sun Y."/>
            <person name="Guo X."/>
            <person name="Huan P."/>
            <person name="Dong B."/>
            <person name="Zhang L."/>
            <person name="Hu X."/>
            <person name="Sun X."/>
            <person name="Wang J."/>
            <person name="Zhao C."/>
            <person name="Wang Y."/>
            <person name="Wang D."/>
            <person name="Huang X."/>
            <person name="Wang R."/>
            <person name="Lv J."/>
            <person name="Li Y."/>
            <person name="Zhang Z."/>
            <person name="Liu B."/>
            <person name="Lu W."/>
            <person name="Hui Y."/>
            <person name="Liang J."/>
            <person name="Zhou Z."/>
            <person name="Hou R."/>
            <person name="Li X."/>
            <person name="Liu Y."/>
            <person name="Li H."/>
            <person name="Ning X."/>
            <person name="Lin Y."/>
            <person name="Zhao L."/>
            <person name="Xing Q."/>
            <person name="Dou J."/>
            <person name="Li Y."/>
            <person name="Mao J."/>
            <person name="Guo H."/>
            <person name="Dou H."/>
            <person name="Li T."/>
            <person name="Mu C."/>
            <person name="Jiang W."/>
            <person name="Fu Q."/>
            <person name="Fu X."/>
            <person name="Miao Y."/>
            <person name="Liu J."/>
            <person name="Yu Q."/>
            <person name="Li R."/>
            <person name="Liao H."/>
            <person name="Li X."/>
            <person name="Kong Y."/>
            <person name="Jiang Z."/>
            <person name="Chourrout D."/>
            <person name="Li R."/>
            <person name="Bao Z."/>
        </authorList>
    </citation>
    <scope>NUCLEOTIDE SEQUENCE [LARGE SCALE GENOMIC DNA]</scope>
    <source>
        <strain evidence="2 3">PY_sf001</strain>
    </source>
</reference>